<feature type="domain" description="F-box" evidence="1">
    <location>
        <begin position="2"/>
        <end position="52"/>
    </location>
</feature>
<organism evidence="2">
    <name type="scientific">Sesamum radiatum</name>
    <name type="common">Black benniseed</name>
    <dbReference type="NCBI Taxonomy" id="300843"/>
    <lineage>
        <taxon>Eukaryota</taxon>
        <taxon>Viridiplantae</taxon>
        <taxon>Streptophyta</taxon>
        <taxon>Embryophyta</taxon>
        <taxon>Tracheophyta</taxon>
        <taxon>Spermatophyta</taxon>
        <taxon>Magnoliopsida</taxon>
        <taxon>eudicotyledons</taxon>
        <taxon>Gunneridae</taxon>
        <taxon>Pentapetalae</taxon>
        <taxon>asterids</taxon>
        <taxon>lamiids</taxon>
        <taxon>Lamiales</taxon>
        <taxon>Pedaliaceae</taxon>
        <taxon>Sesamum</taxon>
    </lineage>
</organism>
<reference evidence="2" key="2">
    <citation type="journal article" date="2024" name="Plant">
        <title>Genomic evolution and insights into agronomic trait innovations of Sesamum species.</title>
        <authorList>
            <person name="Miao H."/>
            <person name="Wang L."/>
            <person name="Qu L."/>
            <person name="Liu H."/>
            <person name="Sun Y."/>
            <person name="Le M."/>
            <person name="Wang Q."/>
            <person name="Wei S."/>
            <person name="Zheng Y."/>
            <person name="Lin W."/>
            <person name="Duan Y."/>
            <person name="Cao H."/>
            <person name="Xiong S."/>
            <person name="Wang X."/>
            <person name="Wei L."/>
            <person name="Li C."/>
            <person name="Ma Q."/>
            <person name="Ju M."/>
            <person name="Zhao R."/>
            <person name="Li G."/>
            <person name="Mu C."/>
            <person name="Tian Q."/>
            <person name="Mei H."/>
            <person name="Zhang T."/>
            <person name="Gao T."/>
            <person name="Zhang H."/>
        </authorList>
    </citation>
    <scope>NUCLEOTIDE SEQUENCE</scope>
    <source>
        <strain evidence="2">G02</strain>
    </source>
</reference>
<evidence type="ECO:0000259" key="1">
    <source>
        <dbReference type="Pfam" id="PF12937"/>
    </source>
</evidence>
<proteinExistence type="predicted"/>
<comment type="caution">
    <text evidence="2">The sequence shown here is derived from an EMBL/GenBank/DDBJ whole genome shotgun (WGS) entry which is preliminary data.</text>
</comment>
<evidence type="ECO:0000313" key="2">
    <source>
        <dbReference type="EMBL" id="KAL0404644.1"/>
    </source>
</evidence>
<dbReference type="Gene3D" id="1.20.1280.50">
    <property type="match status" value="1"/>
</dbReference>
<gene>
    <name evidence="2" type="ORF">Sradi_2105200</name>
</gene>
<accession>A0AAW2TJQ1</accession>
<dbReference type="InterPro" id="IPR036047">
    <property type="entry name" value="F-box-like_dom_sf"/>
</dbReference>
<dbReference type="InterPro" id="IPR001810">
    <property type="entry name" value="F-box_dom"/>
</dbReference>
<protein>
    <submittedName>
        <fullName evidence="2">F-box protein SKIP24</fullName>
    </submittedName>
</protein>
<dbReference type="SUPFAM" id="SSF81383">
    <property type="entry name" value="F-box domain"/>
    <property type="match status" value="1"/>
</dbReference>
<sequence>MSVLPAELWTRIMELGIQTKTLDHKNLCCLSIACRRLHRLAADDSLWSRLLLSDFPSSARDFNLTNNDNSTSSIRDNNCTSSSAANVNFKSLYRIRYEKDREQKRLAHRRVVLRIESEIAERLRKIQEIELQTSVEKEKMNKAVAELLNMHKARQASVALNVWQPEIIRGRQRQMIQQSNVPVDFRINALEMELSLCKQQIAGFDKALRVEKRRLDEAKEQLASVKYHPLQDFSSTSCQPKECRNRSKKLKHTSTHLDILRKKSGDGPEHRSQSKIEVTQFFDIFVSSGNRSSWIQ</sequence>
<dbReference type="Pfam" id="PF12937">
    <property type="entry name" value="F-box-like"/>
    <property type="match status" value="1"/>
</dbReference>
<name>A0AAW2TJQ1_SESRA</name>
<reference evidence="2" key="1">
    <citation type="submission" date="2020-06" db="EMBL/GenBank/DDBJ databases">
        <authorList>
            <person name="Li T."/>
            <person name="Hu X."/>
            <person name="Zhang T."/>
            <person name="Song X."/>
            <person name="Zhang H."/>
            <person name="Dai N."/>
            <person name="Sheng W."/>
            <person name="Hou X."/>
            <person name="Wei L."/>
        </authorList>
    </citation>
    <scope>NUCLEOTIDE SEQUENCE</scope>
    <source>
        <strain evidence="2">G02</strain>
        <tissue evidence="2">Leaf</tissue>
    </source>
</reference>
<dbReference type="EMBL" id="JACGWJ010000008">
    <property type="protein sequence ID" value="KAL0404644.1"/>
    <property type="molecule type" value="Genomic_DNA"/>
</dbReference>
<dbReference type="AlphaFoldDB" id="A0AAW2TJQ1"/>